<evidence type="ECO:0000313" key="1">
    <source>
        <dbReference type="EMBL" id="CAD0157429.1"/>
    </source>
</evidence>
<evidence type="ECO:0000313" key="2">
    <source>
        <dbReference type="Proteomes" id="UP000509120"/>
    </source>
</evidence>
<sequence length="20" mass="2195">MHLRKILEAPGVNAYTLPGN</sequence>
<reference evidence="1 2" key="1">
    <citation type="submission" date="2020-06" db="EMBL/GenBank/DDBJ databases">
        <authorList>
            <person name="Chuat V."/>
        </authorList>
    </citation>
    <scope>NUCLEOTIDE SEQUENCE [LARGE SCALE GENOMIC DNA]</scope>
    <source>
        <strain evidence="1">STH_CIRM_1046</strain>
    </source>
</reference>
<dbReference type="AlphaFoldDB" id="A0AAU9HHT6"/>
<dbReference type="Proteomes" id="UP000509120">
    <property type="component" value="Chromosome"/>
</dbReference>
<protein>
    <submittedName>
        <fullName evidence="1">Uncharacterized protein</fullName>
    </submittedName>
</protein>
<proteinExistence type="predicted"/>
<name>A0AAU9HHT6_STRTR</name>
<dbReference type="EMBL" id="LR822030">
    <property type="protein sequence ID" value="CAD0157429.1"/>
    <property type="molecule type" value="Genomic_DNA"/>
</dbReference>
<accession>A0AAU9HHT6</accession>
<organism evidence="1 2">
    <name type="scientific">Streptococcus thermophilus</name>
    <dbReference type="NCBI Taxonomy" id="1308"/>
    <lineage>
        <taxon>Bacteria</taxon>
        <taxon>Bacillati</taxon>
        <taxon>Bacillota</taxon>
        <taxon>Bacilli</taxon>
        <taxon>Lactobacillales</taxon>
        <taxon>Streptococcaceae</taxon>
        <taxon>Streptococcus</taxon>
    </lineage>
</organism>
<gene>
    <name evidence="1" type="ORF">STHERMO_1964</name>
</gene>